<dbReference type="PANTHER" id="PTHR47052">
    <property type="entry name" value="CONSERVED SERINE PROLINE-RICH PROTEIN (AFU_ORTHOLOGUE AFUA_2G01790)"/>
    <property type="match status" value="1"/>
</dbReference>
<feature type="compositionally biased region" description="Polar residues" evidence="2">
    <location>
        <begin position="528"/>
        <end position="547"/>
    </location>
</feature>
<feature type="region of interest" description="Disordered" evidence="2">
    <location>
        <begin position="312"/>
        <end position="696"/>
    </location>
</feature>
<feature type="compositionally biased region" description="Low complexity" evidence="2">
    <location>
        <begin position="757"/>
        <end position="786"/>
    </location>
</feature>
<dbReference type="CDD" id="cd08681">
    <property type="entry name" value="C2_fungal_Inn1p-like"/>
    <property type="match status" value="1"/>
</dbReference>
<dbReference type="InterPro" id="IPR035892">
    <property type="entry name" value="C2_domain_sf"/>
</dbReference>
<feature type="compositionally biased region" description="Polar residues" evidence="2">
    <location>
        <begin position="355"/>
        <end position="369"/>
    </location>
</feature>
<dbReference type="InterPro" id="IPR052981">
    <property type="entry name" value="Ingression_C2_domain"/>
</dbReference>
<feature type="compositionally biased region" description="Polar residues" evidence="2">
    <location>
        <begin position="1069"/>
        <end position="1079"/>
    </location>
</feature>
<evidence type="ECO:0000256" key="2">
    <source>
        <dbReference type="SAM" id="MobiDB-lite"/>
    </source>
</evidence>
<feature type="compositionally biased region" description="Basic and acidic residues" evidence="2">
    <location>
        <begin position="1105"/>
        <end position="1120"/>
    </location>
</feature>
<feature type="compositionally biased region" description="Polar residues" evidence="2">
    <location>
        <begin position="985"/>
        <end position="1012"/>
    </location>
</feature>
<feature type="domain" description="C2" evidence="3">
    <location>
        <begin position="11"/>
        <end position="134"/>
    </location>
</feature>
<dbReference type="PANTHER" id="PTHR47052:SF3">
    <property type="entry name" value="INGRESSION PROTEIN 1"/>
    <property type="match status" value="1"/>
</dbReference>
<protein>
    <recommendedName>
        <fullName evidence="3">C2 domain-containing protein</fullName>
    </recommendedName>
</protein>
<evidence type="ECO:0000259" key="3">
    <source>
        <dbReference type="PROSITE" id="PS50004"/>
    </source>
</evidence>
<feature type="compositionally biased region" description="Pro residues" evidence="2">
    <location>
        <begin position="551"/>
        <end position="582"/>
    </location>
</feature>
<evidence type="ECO:0000313" key="5">
    <source>
        <dbReference type="Proteomes" id="UP001583280"/>
    </source>
</evidence>
<feature type="compositionally biased region" description="Polar residues" evidence="2">
    <location>
        <begin position="480"/>
        <end position="489"/>
    </location>
</feature>
<dbReference type="InterPro" id="IPR000008">
    <property type="entry name" value="C2_dom"/>
</dbReference>
<feature type="compositionally biased region" description="Polar residues" evidence="2">
    <location>
        <begin position="1239"/>
        <end position="1248"/>
    </location>
</feature>
<feature type="region of interest" description="Disordered" evidence="2">
    <location>
        <begin position="177"/>
        <end position="250"/>
    </location>
</feature>
<feature type="region of interest" description="Disordered" evidence="2">
    <location>
        <begin position="734"/>
        <end position="1288"/>
    </location>
</feature>
<accession>A0ABR3YUV2</accession>
<proteinExistence type="predicted"/>
<dbReference type="SMART" id="SM00239">
    <property type="entry name" value="C2"/>
    <property type="match status" value="1"/>
</dbReference>
<dbReference type="Proteomes" id="UP001583280">
    <property type="component" value="Unassembled WGS sequence"/>
</dbReference>
<feature type="compositionally biased region" description="Polar residues" evidence="2">
    <location>
        <begin position="413"/>
        <end position="422"/>
    </location>
</feature>
<dbReference type="EMBL" id="JAWDJO010000136">
    <property type="protein sequence ID" value="KAL1892165.1"/>
    <property type="molecule type" value="Genomic_DNA"/>
</dbReference>
<name>A0ABR3YUV2_9PEZI</name>
<feature type="coiled-coil region" evidence="1">
    <location>
        <begin position="255"/>
        <end position="292"/>
    </location>
</feature>
<feature type="compositionally biased region" description="Low complexity" evidence="2">
    <location>
        <begin position="919"/>
        <end position="955"/>
    </location>
</feature>
<evidence type="ECO:0000313" key="4">
    <source>
        <dbReference type="EMBL" id="KAL1892165.1"/>
    </source>
</evidence>
<feature type="compositionally biased region" description="Polar residues" evidence="2">
    <location>
        <begin position="633"/>
        <end position="660"/>
    </location>
</feature>
<dbReference type="SUPFAM" id="SSF49562">
    <property type="entry name" value="C2 domain (Calcium/lipid-binding domain, CaLB)"/>
    <property type="match status" value="1"/>
</dbReference>
<keyword evidence="1" id="KW-0175">Coiled coil</keyword>
<feature type="compositionally biased region" description="Polar residues" evidence="2">
    <location>
        <begin position="851"/>
        <end position="871"/>
    </location>
</feature>
<feature type="compositionally biased region" description="Polar residues" evidence="2">
    <location>
        <begin position="499"/>
        <end position="518"/>
    </location>
</feature>
<feature type="compositionally biased region" description="Low complexity" evidence="2">
    <location>
        <begin position="1013"/>
        <end position="1022"/>
    </location>
</feature>
<reference evidence="4 5" key="1">
    <citation type="journal article" date="2024" name="IMA Fungus">
        <title>IMA Genome - F19 : A genome assembly and annotation guide to empower mycologists, including annotated draft genome sequences of Ceratocystis pirilliformis, Diaporthe australafricana, Fusarium ophioides, Paecilomyces lecythidis, and Sporothrix stenoceras.</title>
        <authorList>
            <person name="Aylward J."/>
            <person name="Wilson A.M."/>
            <person name="Visagie C.M."/>
            <person name="Spraker J."/>
            <person name="Barnes I."/>
            <person name="Buitendag C."/>
            <person name="Ceriani C."/>
            <person name="Del Mar Angel L."/>
            <person name="du Plessis D."/>
            <person name="Fuchs T."/>
            <person name="Gasser K."/>
            <person name="Kramer D."/>
            <person name="Li W."/>
            <person name="Munsamy K."/>
            <person name="Piso A."/>
            <person name="Price J.L."/>
            <person name="Sonnekus B."/>
            <person name="Thomas C."/>
            <person name="van der Nest A."/>
            <person name="van Dijk A."/>
            <person name="van Heerden A."/>
            <person name="van Vuuren N."/>
            <person name="Yilmaz N."/>
            <person name="Duong T.A."/>
            <person name="van der Merwe N.A."/>
            <person name="Wingfield M.J."/>
            <person name="Wingfield B.D."/>
        </authorList>
    </citation>
    <scope>NUCLEOTIDE SEQUENCE [LARGE SCALE GENOMIC DNA]</scope>
    <source>
        <strain evidence="4 5">CMW 12675</strain>
    </source>
</reference>
<feature type="compositionally biased region" description="Polar residues" evidence="2">
    <location>
        <begin position="1087"/>
        <end position="1103"/>
    </location>
</feature>
<gene>
    <name evidence="4" type="ORF">Cpir12675_004633</name>
</gene>
<feature type="compositionally biased region" description="Low complexity" evidence="2">
    <location>
        <begin position="460"/>
        <end position="479"/>
    </location>
</feature>
<feature type="compositionally biased region" description="Low complexity" evidence="2">
    <location>
        <begin position="872"/>
        <end position="884"/>
    </location>
</feature>
<evidence type="ECO:0000256" key="1">
    <source>
        <dbReference type="SAM" id="Coils"/>
    </source>
</evidence>
<feature type="compositionally biased region" description="Polar residues" evidence="2">
    <location>
        <begin position="1184"/>
        <end position="1195"/>
    </location>
</feature>
<dbReference type="InterPro" id="IPR037791">
    <property type="entry name" value="C2_fungal_Inn1"/>
</dbReference>
<dbReference type="Gene3D" id="2.60.40.150">
    <property type="entry name" value="C2 domain"/>
    <property type="match status" value="1"/>
</dbReference>
<feature type="compositionally biased region" description="Basic residues" evidence="2">
    <location>
        <begin position="182"/>
        <end position="192"/>
    </location>
</feature>
<dbReference type="PROSITE" id="PS50004">
    <property type="entry name" value="C2"/>
    <property type="match status" value="1"/>
</dbReference>
<organism evidence="4 5">
    <name type="scientific">Ceratocystis pirilliformis</name>
    <dbReference type="NCBI Taxonomy" id="259994"/>
    <lineage>
        <taxon>Eukaryota</taxon>
        <taxon>Fungi</taxon>
        <taxon>Dikarya</taxon>
        <taxon>Ascomycota</taxon>
        <taxon>Pezizomycotina</taxon>
        <taxon>Sordariomycetes</taxon>
        <taxon>Hypocreomycetidae</taxon>
        <taxon>Microascales</taxon>
        <taxon>Ceratocystidaceae</taxon>
        <taxon>Ceratocystis</taxon>
    </lineage>
</organism>
<keyword evidence="5" id="KW-1185">Reference proteome</keyword>
<feature type="compositionally biased region" description="Polar residues" evidence="2">
    <location>
        <begin position="1208"/>
        <end position="1231"/>
    </location>
</feature>
<dbReference type="Pfam" id="PF00168">
    <property type="entry name" value="C2"/>
    <property type="match status" value="1"/>
</dbReference>
<comment type="caution">
    <text evidence="4">The sequence shown here is derived from an EMBL/GenBank/DDBJ whole genome shotgun (WGS) entry which is preliminary data.</text>
</comment>
<sequence>MTAAKPNKPGSLSQLQHSAGIFADASIDGPEIGTLVLVVDRAKNLPNRKTIGKQDPYCAARLAKEAHKTRTDIRGGQTPRWDQELRFKVHDSPDYYQLKLSIFNDDKKTDLIGETWIDLKDIIKPGGGQNDRWQSLGCRGKYAGEIRIELTYYDNRPKPVAVPHPIGLEASLPASDAAAGSARRKSPVKRRPLPSDPVTGEVPSHVNPSPDLRTAPSTSHMAIPPQMQDTVTQPHRVGPRPQPTTRAEQQQQAALAQTQKVLRLQKQQQELLEQQQLQQQKLQRALAEKEAAAVAAANAVAVAAVSSSPPLAQPFHHDQYGNPVRPENPPVSPHAHQDHRRASASHNQPHPLDPQYTQYHEQSPSNYQEGGSVPNPGSAYGQQPPPPNRHPSYDGSVQVDDAPPPPPAHRSRGSSTPMQLQQDLGLRNGYGSASPPRPNGMRQEVLRNQAHRNPPTGSDRSSYGPGPGPSQYQGRPQSQTLSHRLSMQPTVEDVPDSPNAGSQTVIRKSIGCPSQLNPNADPRRESASAEQYQQHQSSQVAPQTHQGQQLPPAPPNQYQPSPPAHNSAPPQPSVPSAHPPEPASRHQQTQHHHAAPLAPQYDATPPPAPQHQSVQFQSHSHVQPPGHHEHFQHQSSPSQAQSYQEPSQNHTQPYQANGNASHAIPPLPMQERHEAASPYSTSPQPEPSPIEESSSMAMTLVSRPNVRKSQGPQIPASLIPGVDPIIAQEISELAHQKRQRERGFSYPTSIKTFSYHPAQGQYQQQPQGQLPAPPQYQQANSQQNQYHENSHGYPQRGRSMTTTEIVPYGYTGRGPSPNLYDDRNSSPMPYLGYDQSSRRNSGRDPSPNPYPSSQGQDQVGYNHRNSTISYGSVSSQHQAHHSQQMIRHGERSPSPNPYSGRGPSPNPYSGRGPSPNPYSRRGSSPNPHSGGPSPNPYSGRSPSPNPYSGRNPSPNHYTGNGVSPNPRDGRSPSPNPYSRHGASPNVHSGRSPSPNPYSGRNPSPNHYTGNGVSPNPRGGRSPSPNPYYRHGASSNVHSGRSPSPNPSPRPSPNTQYTIRRKSVSPALLISQSRRSSTVPFNPASYDEYNTNSLVERTNVNTQDKIIMHDGREVDPSDHLPFESWAPEPDRPKDENGMQSSSPQPLGRPRPDGPSAYPGPSGRRQLKIAGHTPKPQAQIGYGGNDATQAPAPQSRNRLQKKSNRPSIGPPNQSTSPLAPVSNNYQDNFNPSKPTRAHSWDYTQENNPAYNPTGHRHGMNEPPSVPPKVSPTSGALVRVAPPRGAPPTNLDDWALMEEMQRIDIGAGRSRRHGGY</sequence>
<feature type="compositionally biased region" description="Low complexity" evidence="2">
    <location>
        <begin position="610"/>
        <end position="623"/>
    </location>
</feature>